<evidence type="ECO:0000256" key="3">
    <source>
        <dbReference type="SAM" id="MobiDB-lite"/>
    </source>
</evidence>
<dbReference type="Gene3D" id="3.40.50.300">
    <property type="entry name" value="P-loop containing nucleotide triphosphate hydrolases"/>
    <property type="match status" value="2"/>
</dbReference>
<dbReference type="InterPro" id="IPR050107">
    <property type="entry name" value="ABC_carbohydrate_import_ATPase"/>
</dbReference>
<dbReference type="InterPro" id="IPR003593">
    <property type="entry name" value="AAA+_ATPase"/>
</dbReference>
<gene>
    <name evidence="5" type="ORF">V1633_13870</name>
</gene>
<dbReference type="Proteomes" id="UP001332243">
    <property type="component" value="Unassembled WGS sequence"/>
</dbReference>
<feature type="compositionally biased region" description="Low complexity" evidence="3">
    <location>
        <begin position="496"/>
        <end position="519"/>
    </location>
</feature>
<name>A0ABU7RSR9_9ACTN</name>
<dbReference type="InterPro" id="IPR003439">
    <property type="entry name" value="ABC_transporter-like_ATP-bd"/>
</dbReference>
<dbReference type="PANTHER" id="PTHR43790:SF4">
    <property type="entry name" value="GUANOSINE IMPORT ATP-BINDING PROTEIN NUPO"/>
    <property type="match status" value="1"/>
</dbReference>
<protein>
    <submittedName>
        <fullName evidence="5">ABC transporter ATP-binding protein</fullName>
    </submittedName>
</protein>
<dbReference type="CDD" id="cd03216">
    <property type="entry name" value="ABC_Carb_Monos_I"/>
    <property type="match status" value="1"/>
</dbReference>
<feature type="domain" description="ABC transporter" evidence="4">
    <location>
        <begin position="1"/>
        <end position="221"/>
    </location>
</feature>
<dbReference type="EMBL" id="JAZGQK010000011">
    <property type="protein sequence ID" value="MEE6259571.1"/>
    <property type="molecule type" value="Genomic_DNA"/>
</dbReference>
<comment type="caution">
    <text evidence="5">The sequence shown here is derived from an EMBL/GenBank/DDBJ whole genome shotgun (WGS) entry which is preliminary data.</text>
</comment>
<dbReference type="PROSITE" id="PS00211">
    <property type="entry name" value="ABC_TRANSPORTER_1"/>
    <property type="match status" value="1"/>
</dbReference>
<evidence type="ECO:0000256" key="2">
    <source>
        <dbReference type="ARBA" id="ARBA00022840"/>
    </source>
</evidence>
<dbReference type="SUPFAM" id="SSF52540">
    <property type="entry name" value="P-loop containing nucleoside triphosphate hydrolases"/>
    <property type="match status" value="2"/>
</dbReference>
<evidence type="ECO:0000313" key="5">
    <source>
        <dbReference type="EMBL" id="MEE6259571.1"/>
    </source>
</evidence>
<evidence type="ECO:0000259" key="4">
    <source>
        <dbReference type="PROSITE" id="PS50893"/>
    </source>
</evidence>
<feature type="domain" description="ABC transporter" evidence="4">
    <location>
        <begin position="237"/>
        <end position="481"/>
    </location>
</feature>
<dbReference type="SMART" id="SM00382">
    <property type="entry name" value="AAA"/>
    <property type="match status" value="2"/>
</dbReference>
<dbReference type="RefSeq" id="WP_331214762.1">
    <property type="nucleotide sequence ID" value="NZ_JAZGQK010000011.1"/>
</dbReference>
<dbReference type="InterPro" id="IPR017871">
    <property type="entry name" value="ABC_transporter-like_CS"/>
</dbReference>
<dbReference type="PROSITE" id="PS50893">
    <property type="entry name" value="ABC_TRANSPORTER_2"/>
    <property type="match status" value="2"/>
</dbReference>
<proteinExistence type="predicted"/>
<dbReference type="GO" id="GO:0005524">
    <property type="term" value="F:ATP binding"/>
    <property type="evidence" value="ECO:0007669"/>
    <property type="project" value="UniProtKB-KW"/>
</dbReference>
<dbReference type="InterPro" id="IPR027417">
    <property type="entry name" value="P-loop_NTPase"/>
</dbReference>
<dbReference type="PANTHER" id="PTHR43790">
    <property type="entry name" value="CARBOHYDRATE TRANSPORT ATP-BINDING PROTEIN MG119-RELATED"/>
    <property type="match status" value="1"/>
</dbReference>
<keyword evidence="2 5" id="KW-0067">ATP-binding</keyword>
<dbReference type="Pfam" id="PF00005">
    <property type="entry name" value="ABC_tran"/>
    <property type="match status" value="2"/>
</dbReference>
<reference evidence="5 6" key="1">
    <citation type="submission" date="2024-01" db="EMBL/GenBank/DDBJ databases">
        <title>Genome insights into Plantactinospora sonchi sp. nov.</title>
        <authorList>
            <person name="Wang L."/>
        </authorList>
    </citation>
    <scope>NUCLEOTIDE SEQUENCE [LARGE SCALE GENOMIC DNA]</scope>
    <source>
        <strain evidence="5 6">NEAU-QY2</strain>
    </source>
</reference>
<accession>A0ABU7RSR9</accession>
<sequence>MDLTVEPGEIHALLGENGAGKSTLMNVLYGLLQPDEGEILVDGRPLRAKGPGDAIAAGIGMVHQHFMLVPVFTVAENIMLGAEQVRGGLLGFLDRRRARRQVTEVSSRYNLRVDPDAVVEDLPVGVQQRVEIVKALTRDVDLLILDEPTAVLTPQETEELLVVMRALKETGKSIVFITHKLKEVKAIADRITVIRRGRTVGTASPDASEDELAALMVGRTVNLTVEKAAATPGAPVLQVEGLVVDDDRSVRAVDGVDLTVRAGEVLGIAGVQGNGQTELIEALMGLRPLLSGSVTLAGDRIDGWPTKRVLRAGVGYVPEDRSVDGLVKEFSVAENLVLDIYDQPPFGAGLVLKPEAIAASARERIPEFDVRTPSADAPVGTLSGGNQQKVIIAREMSRPLKLFVAAQPTRGVDVGSIEFIHRRIIHERDIGTAVLLVSSELDEVIGLADRIAVMYRGRIIGVVGPETPREEIGLLMAGITGGEPSAGVPEQTAGSPADPVAAPVEPAGSPADPVAPAADEAGRADVPGSEETR</sequence>
<evidence type="ECO:0000313" key="6">
    <source>
        <dbReference type="Proteomes" id="UP001332243"/>
    </source>
</evidence>
<evidence type="ECO:0000256" key="1">
    <source>
        <dbReference type="ARBA" id="ARBA00022741"/>
    </source>
</evidence>
<dbReference type="CDD" id="cd03215">
    <property type="entry name" value="ABC_Carb_Monos_II"/>
    <property type="match status" value="1"/>
</dbReference>
<organism evidence="5 6">
    <name type="scientific">Plantactinospora sonchi</name>
    <dbReference type="NCBI Taxonomy" id="1544735"/>
    <lineage>
        <taxon>Bacteria</taxon>
        <taxon>Bacillati</taxon>
        <taxon>Actinomycetota</taxon>
        <taxon>Actinomycetes</taxon>
        <taxon>Micromonosporales</taxon>
        <taxon>Micromonosporaceae</taxon>
        <taxon>Plantactinospora</taxon>
    </lineage>
</organism>
<feature type="region of interest" description="Disordered" evidence="3">
    <location>
        <begin position="482"/>
        <end position="533"/>
    </location>
</feature>
<keyword evidence="1" id="KW-0547">Nucleotide-binding</keyword>
<keyword evidence="6" id="KW-1185">Reference proteome</keyword>